<keyword evidence="2" id="KW-1185">Reference proteome</keyword>
<evidence type="ECO:0000313" key="2">
    <source>
        <dbReference type="Proteomes" id="UP000562682"/>
    </source>
</evidence>
<reference evidence="1 2" key="1">
    <citation type="submission" date="2020-05" db="EMBL/GenBank/DDBJ databases">
        <title>Identification and distribution of gene clusters putatively required for synthesis of sphingolipid metabolism inhibitors in phylogenetically diverse species of the filamentous fungus Fusarium.</title>
        <authorList>
            <person name="Kim H.-S."/>
            <person name="Busman M."/>
            <person name="Brown D.W."/>
            <person name="Divon H."/>
            <person name="Uhlig S."/>
            <person name="Proctor R.H."/>
        </authorList>
    </citation>
    <scope>NUCLEOTIDE SEQUENCE [LARGE SCALE GENOMIC DNA]</scope>
    <source>
        <strain evidence="1 2">NRRL 25311</strain>
    </source>
</reference>
<organism evidence="1 2">
    <name type="scientific">Fusarium denticulatum</name>
    <dbReference type="NCBI Taxonomy" id="48507"/>
    <lineage>
        <taxon>Eukaryota</taxon>
        <taxon>Fungi</taxon>
        <taxon>Dikarya</taxon>
        <taxon>Ascomycota</taxon>
        <taxon>Pezizomycotina</taxon>
        <taxon>Sordariomycetes</taxon>
        <taxon>Hypocreomycetidae</taxon>
        <taxon>Hypocreales</taxon>
        <taxon>Nectriaceae</taxon>
        <taxon>Fusarium</taxon>
        <taxon>Fusarium fujikuroi species complex</taxon>
    </lineage>
</organism>
<dbReference type="EMBL" id="JAAOAK010000509">
    <property type="protein sequence ID" value="KAF5662879.1"/>
    <property type="molecule type" value="Genomic_DNA"/>
</dbReference>
<accession>A0A8H5T5F7</accession>
<sequence length="134" mass="15129">MPPQSTPTPVPDAAAPLISAQILADTEVTSNRIANTTITEAKGYSLLEKISFRDLLQEYCATRPTTGDNSLTLTAELQNSFFEKVFLYWDSKETFVSLPRLLPKKLQQTPYEAGLFQPTRHSLKAQAWSYYIRQ</sequence>
<comment type="caution">
    <text evidence="1">The sequence shown here is derived from an EMBL/GenBank/DDBJ whole genome shotgun (WGS) entry which is preliminary data.</text>
</comment>
<name>A0A8H5T5F7_9HYPO</name>
<gene>
    <name evidence="1" type="ORF">FDENT_13261</name>
</gene>
<dbReference type="Proteomes" id="UP000562682">
    <property type="component" value="Unassembled WGS sequence"/>
</dbReference>
<dbReference type="AlphaFoldDB" id="A0A8H5T5F7"/>
<protein>
    <submittedName>
        <fullName evidence="1">Uncharacterized protein</fullName>
    </submittedName>
</protein>
<proteinExistence type="predicted"/>
<evidence type="ECO:0000313" key="1">
    <source>
        <dbReference type="EMBL" id="KAF5662879.1"/>
    </source>
</evidence>